<dbReference type="AlphaFoldDB" id="A0A345C008"/>
<sequence>MTGRIFQPRIMRLAFCYVKGAREQNKSYLGAKLIMKKAQEQWNQIPEWTREKIAHNVFCVSCDGTTTIADYKIRWRDSEMIFHSVKIVRSVAMKWLVTSRENESLVFAEIP</sequence>
<organism evidence="1 2">
    <name type="scientific">Salicibibacter kimchii</name>
    <dbReference type="NCBI Taxonomy" id="2099786"/>
    <lineage>
        <taxon>Bacteria</taxon>
        <taxon>Bacillati</taxon>
        <taxon>Bacillota</taxon>
        <taxon>Bacilli</taxon>
        <taxon>Bacillales</taxon>
        <taxon>Bacillaceae</taxon>
        <taxon>Salicibibacter</taxon>
    </lineage>
</organism>
<keyword evidence="2" id="KW-1185">Reference proteome</keyword>
<dbReference type="Proteomes" id="UP000252100">
    <property type="component" value="Chromosome"/>
</dbReference>
<proteinExistence type="predicted"/>
<reference evidence="1 2" key="1">
    <citation type="journal article" date="2018" name="J. Microbiol.">
        <title>Salicibibacter kimchii gen. nov., sp. nov., a moderately halophilic and alkalitolerant bacterium in the family Bacillaceae, isolated from kimchi.</title>
        <authorList>
            <person name="Jang J.Y."/>
            <person name="Oh Y.J."/>
            <person name="Lim S.K."/>
            <person name="Park H.K."/>
            <person name="Lee C."/>
            <person name="Kim J.Y."/>
            <person name="Lee M.A."/>
            <person name="Choi H.J."/>
        </authorList>
    </citation>
    <scope>NUCLEOTIDE SEQUENCE [LARGE SCALE GENOMIC DNA]</scope>
    <source>
        <strain evidence="1 2">NKC1-1</strain>
    </source>
</reference>
<name>A0A345C008_9BACI</name>
<evidence type="ECO:0000313" key="2">
    <source>
        <dbReference type="Proteomes" id="UP000252100"/>
    </source>
</evidence>
<protein>
    <submittedName>
        <fullName evidence="1">Uncharacterized protein</fullName>
    </submittedName>
</protein>
<evidence type="ECO:0000313" key="1">
    <source>
        <dbReference type="EMBL" id="AXF56539.1"/>
    </source>
</evidence>
<dbReference type="KEGG" id="rue:DT065_11230"/>
<dbReference type="EMBL" id="CP031092">
    <property type="protein sequence ID" value="AXF56539.1"/>
    <property type="molecule type" value="Genomic_DNA"/>
</dbReference>
<accession>A0A345C008</accession>
<gene>
    <name evidence="1" type="ORF">DT065_11230</name>
</gene>